<dbReference type="CDD" id="cd06466">
    <property type="entry name" value="p23_CS_SGT1_like"/>
    <property type="match status" value="1"/>
</dbReference>
<feature type="transmembrane region" description="Helical" evidence="8">
    <location>
        <begin position="225"/>
        <end position="245"/>
    </location>
</feature>
<dbReference type="Gene3D" id="1.25.40.10">
    <property type="entry name" value="Tetratricopeptide repeat domain"/>
    <property type="match status" value="1"/>
</dbReference>
<feature type="compositionally biased region" description="Low complexity" evidence="7">
    <location>
        <begin position="649"/>
        <end position="667"/>
    </location>
</feature>
<dbReference type="Gene3D" id="1.20.1250.20">
    <property type="entry name" value="MFS general substrate transporter like domains"/>
    <property type="match status" value="1"/>
</dbReference>
<organism evidence="12 13">
    <name type="scientific">Candida albicans</name>
    <name type="common">Yeast</name>
    <dbReference type="NCBI Taxonomy" id="5476"/>
    <lineage>
        <taxon>Eukaryota</taxon>
        <taxon>Fungi</taxon>
        <taxon>Dikarya</taxon>
        <taxon>Ascomycota</taxon>
        <taxon>Saccharomycotina</taxon>
        <taxon>Pichiomycetes</taxon>
        <taxon>Debaryomycetaceae</taxon>
        <taxon>Candida/Lodderomyces clade</taxon>
        <taxon>Candida</taxon>
    </lineage>
</organism>
<comment type="caution">
    <text evidence="12">The sequence shown here is derived from an EMBL/GenBank/DDBJ whole genome shotgun (WGS) entry which is preliminary data.</text>
</comment>
<evidence type="ECO:0000313" key="12">
    <source>
        <dbReference type="EMBL" id="KAF6063879.1"/>
    </source>
</evidence>
<feature type="region of interest" description="Disordered" evidence="7">
    <location>
        <begin position="42"/>
        <end position="70"/>
    </location>
</feature>
<feature type="compositionally biased region" description="Polar residues" evidence="7">
    <location>
        <begin position="17"/>
        <end position="29"/>
    </location>
</feature>
<dbReference type="Pfam" id="PF05002">
    <property type="entry name" value="SGS"/>
    <property type="match status" value="1"/>
</dbReference>
<gene>
    <name evidence="12" type="ORF">FOB64_005477</name>
</gene>
<feature type="transmembrane region" description="Helical" evidence="8">
    <location>
        <begin position="456"/>
        <end position="473"/>
    </location>
</feature>
<dbReference type="PROSITE" id="PS50005">
    <property type="entry name" value="TPR"/>
    <property type="match status" value="2"/>
</dbReference>
<evidence type="ECO:0000259" key="9">
    <source>
        <dbReference type="PROSITE" id="PS50850"/>
    </source>
</evidence>
<accession>A0A8H6BUC4</accession>
<evidence type="ECO:0000256" key="6">
    <source>
        <dbReference type="PROSITE-ProRule" id="PRU00339"/>
    </source>
</evidence>
<comment type="similarity">
    <text evidence="2">Belongs to the SGT1 family.</text>
</comment>
<feature type="transmembrane region" description="Helical" evidence="8">
    <location>
        <begin position="199"/>
        <end position="219"/>
    </location>
</feature>
<dbReference type="InterPro" id="IPR051788">
    <property type="entry name" value="MFS_Transporter"/>
</dbReference>
<dbReference type="InterPro" id="IPR007052">
    <property type="entry name" value="CS_dom"/>
</dbReference>
<evidence type="ECO:0000259" key="10">
    <source>
        <dbReference type="PROSITE" id="PS51048"/>
    </source>
</evidence>
<feature type="repeat" description="TPR" evidence="6">
    <location>
        <begin position="467"/>
        <end position="500"/>
    </location>
</feature>
<keyword evidence="4 8" id="KW-1133">Transmembrane helix</keyword>
<feature type="transmembrane region" description="Helical" evidence="8">
    <location>
        <begin position="396"/>
        <end position="417"/>
    </location>
</feature>
<dbReference type="InterPro" id="IPR011701">
    <property type="entry name" value="MFS"/>
</dbReference>
<dbReference type="InterPro" id="IPR036259">
    <property type="entry name" value="MFS_trans_sf"/>
</dbReference>
<feature type="transmembrane region" description="Helical" evidence="8">
    <location>
        <begin position="371"/>
        <end position="390"/>
    </location>
</feature>
<feature type="transmembrane region" description="Helical" evidence="8">
    <location>
        <begin position="106"/>
        <end position="128"/>
    </location>
</feature>
<dbReference type="Pfam" id="PF07690">
    <property type="entry name" value="MFS_1"/>
    <property type="match status" value="1"/>
</dbReference>
<dbReference type="Gene3D" id="2.60.40.790">
    <property type="match status" value="1"/>
</dbReference>
<feature type="repeat" description="TPR" evidence="6">
    <location>
        <begin position="541"/>
        <end position="574"/>
    </location>
</feature>
<keyword evidence="3 8" id="KW-0812">Transmembrane</keyword>
<reference evidence="12 13" key="1">
    <citation type="submission" date="2020-03" db="EMBL/GenBank/DDBJ databases">
        <title>FDA dAtabase for Regulatory Grade micrObial Sequences (FDA-ARGOS): Supporting development and validation of Infectious Disease Dx tests.</title>
        <authorList>
            <person name="Campos J."/>
            <person name="Goldberg B."/>
            <person name="Tallon L."/>
            <person name="Sadzewicz L."/>
            <person name="Vavikolanu K."/>
            <person name="Mehta A."/>
            <person name="Aluvathingal J."/>
            <person name="Nadendla S."/>
            <person name="Nandy P."/>
            <person name="Geyer C."/>
            <person name="Yan Y."/>
            <person name="Sichtig H."/>
        </authorList>
    </citation>
    <scope>NUCLEOTIDE SEQUENCE [LARGE SCALE GENOMIC DNA]</scope>
    <source>
        <strain evidence="12 13">FDAARGOS_656</strain>
    </source>
</reference>
<feature type="domain" description="CS" evidence="11">
    <location>
        <begin position="680"/>
        <end position="770"/>
    </location>
</feature>
<evidence type="ECO:0000256" key="2">
    <source>
        <dbReference type="ARBA" id="ARBA00008509"/>
    </source>
</evidence>
<evidence type="ECO:0000256" key="7">
    <source>
        <dbReference type="SAM" id="MobiDB-lite"/>
    </source>
</evidence>
<dbReference type="GO" id="GO:0016020">
    <property type="term" value="C:membrane"/>
    <property type="evidence" value="ECO:0007669"/>
    <property type="project" value="UniProtKB-SubCell"/>
</dbReference>
<comment type="subcellular location">
    <subcellularLocation>
        <location evidence="1">Membrane</location>
        <topology evidence="1">Multi-pass membrane protein</topology>
    </subcellularLocation>
</comment>
<dbReference type="InterPro" id="IPR008978">
    <property type="entry name" value="HSP20-like_chaperone"/>
</dbReference>
<evidence type="ECO:0000256" key="1">
    <source>
        <dbReference type="ARBA" id="ARBA00004141"/>
    </source>
</evidence>
<dbReference type="Pfam" id="PF04969">
    <property type="entry name" value="CS"/>
    <property type="match status" value="1"/>
</dbReference>
<dbReference type="InterPro" id="IPR019734">
    <property type="entry name" value="TPR_rpt"/>
</dbReference>
<evidence type="ECO:0000256" key="8">
    <source>
        <dbReference type="SAM" id="Phobius"/>
    </source>
</evidence>
<feature type="transmembrane region" description="Helical" evidence="8">
    <location>
        <begin position="429"/>
        <end position="450"/>
    </location>
</feature>
<dbReference type="InterPro" id="IPR011990">
    <property type="entry name" value="TPR-like_helical_dom_sf"/>
</dbReference>
<dbReference type="SUPFAM" id="SSF48452">
    <property type="entry name" value="TPR-like"/>
    <property type="match status" value="1"/>
</dbReference>
<evidence type="ECO:0000256" key="3">
    <source>
        <dbReference type="ARBA" id="ARBA00022692"/>
    </source>
</evidence>
<dbReference type="PROSITE" id="PS51048">
    <property type="entry name" value="SGS"/>
    <property type="match status" value="1"/>
</dbReference>
<feature type="transmembrane region" description="Helical" evidence="8">
    <location>
        <begin position="164"/>
        <end position="187"/>
    </location>
</feature>
<feature type="transmembrane region" description="Helical" evidence="8">
    <location>
        <begin position="80"/>
        <end position="100"/>
    </location>
</feature>
<feature type="transmembrane region" description="Helical" evidence="8">
    <location>
        <begin position="140"/>
        <end position="158"/>
    </location>
</feature>
<feature type="region of interest" description="Disordered" evidence="7">
    <location>
        <begin position="638"/>
        <end position="667"/>
    </location>
</feature>
<sequence>MRRFSTTANESHHSDRQFQQSDETQSNNPIFIGDNGIALETISSNTSDDSSRSGYSTQESSHLMTSTNPPKNRWRIASTILFNFTSGFSDAAPGALLPHIESYYNINYAITSCIWVSNAVGFILIAAFSHKIQPWFGKRNSLPIGNALSCVMYAIVASGTKFPVVVLGFFFGGCGLAMVAAQCNIFLSRLDKQSKYLAYYHGSYGIGATISPLIATSIVNSGVSWNLFYLILLGLMVITAINLYFSFQNADEDLKPWDHDEAVHSSSTSVELENLDSRITNTTNNANTTTQTSEMVLALQSHVTWLIAFFCLCYQGAEVSLAGWIVTFLLDYRHSDANSTGYIASGLWGGLTLGRLLLTRPIHKYIGLRRGVFIVSLVSIILVLLTWVVPVIVVEAVLVSLAGIFIGPNYPLLITYAALPGLIPRKIQVVSITIMTAFGSTGGALFPFIVGVLSQKVGTFVVLPVFIVLYAFMGDDALKSKDYLGAISYYSQAIKENPQAFSPYLKRSTAYQKLKNNDKAKADISSAFSIATEKGKRVDIGLCYFKLGLVYYQEKKVKLSLTQFEKAVEYDCKEPTLSMWKAKAEYDLKNHPEWNVEGDKEEDDDIDLVLGVENEYTQSMANTEKDKSHEPKIVELDANEESSEKKSNQESTSSAPAAQATTQAPKSTNVDVINKIAPLNVKFRDDWYQSNEEVIITIYAKKVNEEKLKVEFDTNSVCISFPSAAASEYKYYLDPLFAEIVPSESKYKVYSTKLEITLKKKDANKWPELEKQAVEGVTDNQDKDKKVDPSELVYPTSSKKKINWNNFKIDDDDKEEGNENDFFRKIFKDVDEDSRRAMMKSYVQSNGTVLTTSWDEAKDKEFEVLPPDGMEVKKWDT</sequence>
<dbReference type="InterPro" id="IPR020846">
    <property type="entry name" value="MFS_dom"/>
</dbReference>
<feature type="compositionally biased region" description="Polar residues" evidence="7">
    <location>
        <begin position="58"/>
        <end position="70"/>
    </location>
</feature>
<dbReference type="SUPFAM" id="SSF49764">
    <property type="entry name" value="HSP20-like chaperones"/>
    <property type="match status" value="1"/>
</dbReference>
<feature type="transmembrane region" description="Helical" evidence="8">
    <location>
        <begin position="342"/>
        <end position="359"/>
    </location>
</feature>
<dbReference type="PANTHER" id="PTHR23514">
    <property type="entry name" value="BYPASS OF STOP CODON PROTEIN 6"/>
    <property type="match status" value="1"/>
</dbReference>
<feature type="transmembrane region" description="Helical" evidence="8">
    <location>
        <begin position="303"/>
        <end position="330"/>
    </location>
</feature>
<dbReference type="PROSITE" id="PS50850">
    <property type="entry name" value="MFS"/>
    <property type="match status" value="1"/>
</dbReference>
<feature type="domain" description="Major facilitator superfamily (MFS) profile" evidence="9">
    <location>
        <begin position="75"/>
        <end position="482"/>
    </location>
</feature>
<dbReference type="PANTHER" id="PTHR23514:SF6">
    <property type="entry name" value="MAJOR FACILITATOR SUPERFAMILY (MFS) PROFILE DOMAIN-CONTAINING PROTEIN"/>
    <property type="match status" value="1"/>
</dbReference>
<dbReference type="EMBL" id="JABWAD010000060">
    <property type="protein sequence ID" value="KAF6063879.1"/>
    <property type="molecule type" value="Genomic_DNA"/>
</dbReference>
<evidence type="ECO:0000313" key="13">
    <source>
        <dbReference type="Proteomes" id="UP000536275"/>
    </source>
</evidence>
<dbReference type="FunFam" id="1.20.1250.20:FF:000286">
    <property type="entry name" value="MFS efflux transporter"/>
    <property type="match status" value="1"/>
</dbReference>
<evidence type="ECO:0000259" key="11">
    <source>
        <dbReference type="PROSITE" id="PS51203"/>
    </source>
</evidence>
<dbReference type="SUPFAM" id="SSF103473">
    <property type="entry name" value="MFS general substrate transporter"/>
    <property type="match status" value="1"/>
</dbReference>
<feature type="region of interest" description="Disordered" evidence="7">
    <location>
        <begin position="1"/>
        <end position="30"/>
    </location>
</feature>
<proteinExistence type="inferred from homology"/>
<evidence type="ECO:0000256" key="4">
    <source>
        <dbReference type="ARBA" id="ARBA00022989"/>
    </source>
</evidence>
<dbReference type="GO" id="GO:0022857">
    <property type="term" value="F:transmembrane transporter activity"/>
    <property type="evidence" value="ECO:0007669"/>
    <property type="project" value="InterPro"/>
</dbReference>
<dbReference type="Proteomes" id="UP000536275">
    <property type="component" value="Unassembled WGS sequence"/>
</dbReference>
<dbReference type="FunFam" id="1.20.1250.20:FF:000308">
    <property type="entry name" value="MFS efflux transporter"/>
    <property type="match status" value="1"/>
</dbReference>
<name>A0A8H6BUC4_CANAX</name>
<feature type="domain" description="SGS" evidence="10">
    <location>
        <begin position="793"/>
        <end position="877"/>
    </location>
</feature>
<keyword evidence="6" id="KW-0802">TPR repeat</keyword>
<dbReference type="InterPro" id="IPR007699">
    <property type="entry name" value="SGS_dom"/>
</dbReference>
<feature type="compositionally biased region" description="Low complexity" evidence="7">
    <location>
        <begin position="43"/>
        <end position="57"/>
    </location>
</feature>
<dbReference type="SMART" id="SM00028">
    <property type="entry name" value="TPR"/>
    <property type="match status" value="3"/>
</dbReference>
<dbReference type="AlphaFoldDB" id="A0A8H6BUC4"/>
<protein>
    <submittedName>
        <fullName evidence="12">SGS domain family protein</fullName>
    </submittedName>
</protein>
<dbReference type="PROSITE" id="PS51203">
    <property type="entry name" value="CS"/>
    <property type="match status" value="1"/>
</dbReference>
<evidence type="ECO:0000256" key="5">
    <source>
        <dbReference type="ARBA" id="ARBA00023136"/>
    </source>
</evidence>
<keyword evidence="5 8" id="KW-0472">Membrane</keyword>